<evidence type="ECO:0000259" key="2">
    <source>
        <dbReference type="Pfam" id="PF04264"/>
    </source>
</evidence>
<dbReference type="EMBL" id="VIKU02000001">
    <property type="protein sequence ID" value="NHF58320.1"/>
    <property type="molecule type" value="Genomic_DNA"/>
</dbReference>
<dbReference type="AlphaFoldDB" id="A0A967E590"/>
<proteinExistence type="predicted"/>
<keyword evidence="4" id="KW-1185">Reference proteome</keyword>
<evidence type="ECO:0000313" key="4">
    <source>
        <dbReference type="Proteomes" id="UP000707206"/>
    </source>
</evidence>
<dbReference type="Proteomes" id="UP000707206">
    <property type="component" value="Unassembled WGS sequence"/>
</dbReference>
<evidence type="ECO:0000256" key="1">
    <source>
        <dbReference type="SAM" id="SignalP"/>
    </source>
</evidence>
<reference evidence="3" key="2">
    <citation type="submission" date="2020-03" db="EMBL/GenBank/DDBJ databases">
        <title>Flavobacteriaceae bacterium strain TP-CH-4, a member of the family Flavobacteriaceae isolated from a deep-sea seamount.</title>
        <authorList>
            <person name="Zhang D.-C."/>
        </authorList>
    </citation>
    <scope>NUCLEOTIDE SEQUENCE</scope>
    <source>
        <strain evidence="3">TP-CH-4</strain>
    </source>
</reference>
<reference evidence="3" key="1">
    <citation type="submission" date="2019-07" db="EMBL/GenBank/DDBJ databases">
        <authorList>
            <person name="De-Chao Zhang Q."/>
        </authorList>
    </citation>
    <scope>NUCLEOTIDE SEQUENCE</scope>
    <source>
        <strain evidence="3">TP-CH-4</strain>
    </source>
</reference>
<keyword evidence="1" id="KW-0732">Signal</keyword>
<name>A0A967E590_9FLAO</name>
<gene>
    <name evidence="3" type="ORF">FK220_003135</name>
</gene>
<evidence type="ECO:0000313" key="3">
    <source>
        <dbReference type="EMBL" id="NHF58320.1"/>
    </source>
</evidence>
<dbReference type="InterPro" id="IPR007372">
    <property type="entry name" value="Lipid/polyisoprenoid-bd_YceI"/>
</dbReference>
<dbReference type="InterPro" id="IPR036761">
    <property type="entry name" value="TTHA0802/YceI-like_sf"/>
</dbReference>
<sequence>MKQRKIPLAAILIPISVFAFNLNAQSKYVDKAGYLKFEASEALFEPVEAINKSVTAVLNTDTGEFASLALIVGFRFENSLMEEHFNENYIESETYPKAIFKGMLIDFDLSSLSKDPIEIMVDGKLALHGKEKEVKTMVSMQKLNGTIVMKGGFTVTPSDFDIEIPSIVKNKIAKEVLVSLNFNLKP</sequence>
<feature type="signal peptide" evidence="1">
    <location>
        <begin position="1"/>
        <end position="19"/>
    </location>
</feature>
<protein>
    <submittedName>
        <fullName evidence="3">YceI family protein</fullName>
    </submittedName>
</protein>
<comment type="caution">
    <text evidence="3">The sequence shown here is derived from an EMBL/GenBank/DDBJ whole genome shotgun (WGS) entry which is preliminary data.</text>
</comment>
<dbReference type="RefSeq" id="WP_152572817.1">
    <property type="nucleotide sequence ID" value="NZ_VIKU02000001.1"/>
</dbReference>
<dbReference type="SUPFAM" id="SSF101874">
    <property type="entry name" value="YceI-like"/>
    <property type="match status" value="1"/>
</dbReference>
<dbReference type="Pfam" id="PF04264">
    <property type="entry name" value="YceI"/>
    <property type="match status" value="1"/>
</dbReference>
<organism evidence="3 4">
    <name type="scientific">Pelagihabitans pacificus</name>
    <dbReference type="NCBI Taxonomy" id="2696054"/>
    <lineage>
        <taxon>Bacteria</taxon>
        <taxon>Pseudomonadati</taxon>
        <taxon>Bacteroidota</taxon>
        <taxon>Flavobacteriia</taxon>
        <taxon>Flavobacteriales</taxon>
        <taxon>Flavobacteriaceae</taxon>
        <taxon>Pelagihabitans</taxon>
    </lineage>
</organism>
<accession>A0A967E590</accession>
<feature type="domain" description="Lipid/polyisoprenoid-binding YceI-like" evidence="2">
    <location>
        <begin position="44"/>
        <end position="183"/>
    </location>
</feature>
<dbReference type="Gene3D" id="2.40.128.110">
    <property type="entry name" value="Lipid/polyisoprenoid-binding, YceI-like"/>
    <property type="match status" value="1"/>
</dbReference>
<feature type="chain" id="PRO_5037444676" evidence="1">
    <location>
        <begin position="20"/>
        <end position="186"/>
    </location>
</feature>